<accession>A0AAU8E6J4</accession>
<proteinExistence type="predicted"/>
<organism evidence="2">
    <name type="scientific">Pseudomonas sp. MYb327</name>
    <dbReference type="NCBI Taxonomy" id="2745230"/>
    <lineage>
        <taxon>Bacteria</taxon>
        <taxon>Pseudomonadati</taxon>
        <taxon>Pseudomonadota</taxon>
        <taxon>Gammaproteobacteria</taxon>
        <taxon>Pseudomonadales</taxon>
        <taxon>Pseudomonadaceae</taxon>
        <taxon>Pseudomonas</taxon>
    </lineage>
</organism>
<dbReference type="InterPro" id="IPR024473">
    <property type="entry name" value="Transposases_IS4_N"/>
</dbReference>
<protein>
    <recommendedName>
        <fullName evidence="1">Transposase IS4 N-terminal domain-containing protein</fullName>
    </recommendedName>
</protein>
<name>A0AAU8E6J4_9PSED</name>
<reference evidence="2" key="1">
    <citation type="submission" date="2024-06" db="EMBL/GenBank/DDBJ databases">
        <title>The Caenorhabditis elegans bacterial microbiome influences microsporidia infection through nutrient limitation and inhibiting parasite invasion.</title>
        <authorList>
            <person name="Tamim El Jarkass H."/>
            <person name="Castelblanco S."/>
            <person name="Kaur M."/>
            <person name="Wan Y.C."/>
            <person name="Ellis A.E."/>
            <person name="Sheldon R.D."/>
            <person name="Lien E.C."/>
            <person name="Burton N.O."/>
            <person name="Wright G.D."/>
            <person name="Reinke A.W."/>
        </authorList>
    </citation>
    <scope>NUCLEOTIDE SEQUENCE</scope>
    <source>
        <strain evidence="2">MYb327</strain>
    </source>
</reference>
<gene>
    <name evidence="2" type="ORF">ABVN21_01965</name>
</gene>
<evidence type="ECO:0000313" key="2">
    <source>
        <dbReference type="EMBL" id="XCG74877.1"/>
    </source>
</evidence>
<evidence type="ECO:0000259" key="1">
    <source>
        <dbReference type="Pfam" id="PF13006"/>
    </source>
</evidence>
<dbReference type="Pfam" id="PF13006">
    <property type="entry name" value="Nterm_IS4"/>
    <property type="match status" value="1"/>
</dbReference>
<sequence>MAFFRRMSAWDVVSCMNIMLPGHRPLLAPSAVVQACQRLGSGGCTTGLQSDAEKLA</sequence>
<dbReference type="AlphaFoldDB" id="A0AAU8E6J4"/>
<dbReference type="EMBL" id="CP159258">
    <property type="protein sequence ID" value="XCG74877.1"/>
    <property type="molecule type" value="Genomic_DNA"/>
</dbReference>
<dbReference type="RefSeq" id="WP_353637219.1">
    <property type="nucleotide sequence ID" value="NZ_CP159258.1"/>
</dbReference>
<feature type="domain" description="Transposase IS4 N-terminal" evidence="1">
    <location>
        <begin position="1"/>
        <end position="41"/>
    </location>
</feature>